<keyword evidence="2" id="KW-1185">Reference proteome</keyword>
<dbReference type="AlphaFoldDB" id="A0A1G9ZU16"/>
<evidence type="ECO:0000313" key="1">
    <source>
        <dbReference type="EMBL" id="SDN24617.1"/>
    </source>
</evidence>
<protein>
    <submittedName>
        <fullName evidence="1">Uncharacterized protein</fullName>
    </submittedName>
</protein>
<name>A0A1G9ZU16_9ACTN</name>
<evidence type="ECO:0000313" key="2">
    <source>
        <dbReference type="Proteomes" id="UP000199004"/>
    </source>
</evidence>
<reference evidence="1 2" key="1">
    <citation type="submission" date="2016-10" db="EMBL/GenBank/DDBJ databases">
        <authorList>
            <person name="de Groot N.N."/>
        </authorList>
    </citation>
    <scope>NUCLEOTIDE SEQUENCE [LARGE SCALE GENOMIC DNA]</scope>
    <source>
        <strain evidence="1 2">CGMCC 1.11147</strain>
    </source>
</reference>
<proteinExistence type="predicted"/>
<dbReference type="RefSeq" id="WP_143016139.1">
    <property type="nucleotide sequence ID" value="NZ_BKAE01000019.1"/>
</dbReference>
<sequence>MHVKGFDERHLVREGPSANFVVFIYEGGDAPSSSWSVDSLLLTDTDVPQVLHWLRQNLPTNSCWSLGVVLDPEHPTPETDLQVVWIVGADILNADPQRFSPEQRRVAEEMLARRDRVDLP</sequence>
<dbReference type="EMBL" id="FNIC01000002">
    <property type="protein sequence ID" value="SDN24617.1"/>
    <property type="molecule type" value="Genomic_DNA"/>
</dbReference>
<gene>
    <name evidence="1" type="ORF">SAMN05192576_1836</name>
</gene>
<dbReference type="OrthoDB" id="5121906at2"/>
<organism evidence="1 2">
    <name type="scientific">Nocardioides szechwanensis</name>
    <dbReference type="NCBI Taxonomy" id="1005944"/>
    <lineage>
        <taxon>Bacteria</taxon>
        <taxon>Bacillati</taxon>
        <taxon>Actinomycetota</taxon>
        <taxon>Actinomycetes</taxon>
        <taxon>Propionibacteriales</taxon>
        <taxon>Nocardioidaceae</taxon>
        <taxon>Nocardioides</taxon>
    </lineage>
</organism>
<accession>A0A1G9ZU16</accession>
<dbReference type="Proteomes" id="UP000199004">
    <property type="component" value="Unassembled WGS sequence"/>
</dbReference>